<organism evidence="1 2">
    <name type="scientific">Cellulophaga geojensis KL-A</name>
    <dbReference type="NCBI Taxonomy" id="1328323"/>
    <lineage>
        <taxon>Bacteria</taxon>
        <taxon>Pseudomonadati</taxon>
        <taxon>Bacteroidota</taxon>
        <taxon>Flavobacteriia</taxon>
        <taxon>Flavobacteriales</taxon>
        <taxon>Flavobacteriaceae</taxon>
        <taxon>Cellulophaga</taxon>
    </lineage>
</organism>
<name>A0ABP3B7H7_9FLAO</name>
<reference evidence="1 2" key="1">
    <citation type="journal article" date="2014" name="Genome Announc.">
        <title>Draft Genome Sequence of the Carrageenan-Degrading Bacterium Cellulophaga sp. Strain KL-A, Isolated from Decaying Marine Algae.</title>
        <authorList>
            <person name="Shan D."/>
            <person name="Ying J."/>
            <person name="Li X."/>
            <person name="Gao Z."/>
            <person name="Wei G."/>
            <person name="Shao Z."/>
        </authorList>
    </citation>
    <scope>NUCLEOTIDE SEQUENCE [LARGE SCALE GENOMIC DNA]</scope>
    <source>
        <strain evidence="1 2">KL-A</strain>
    </source>
</reference>
<comment type="caution">
    <text evidence="1">The sequence shown here is derived from an EMBL/GenBank/DDBJ whole genome shotgun (WGS) entry which is preliminary data.</text>
</comment>
<dbReference type="EMBL" id="ARZX01000008">
    <property type="protein sequence ID" value="EWH13694.1"/>
    <property type="molecule type" value="Genomic_DNA"/>
</dbReference>
<evidence type="ECO:0000313" key="1">
    <source>
        <dbReference type="EMBL" id="EWH13694.1"/>
    </source>
</evidence>
<proteinExistence type="predicted"/>
<evidence type="ECO:0000313" key="2">
    <source>
        <dbReference type="Proteomes" id="UP000019275"/>
    </source>
</evidence>
<accession>A0ABP3B7H7</accession>
<dbReference type="RefSeq" id="WP_013621821.1">
    <property type="nucleotide sequence ID" value="NZ_ARZX01000008.1"/>
</dbReference>
<protein>
    <recommendedName>
        <fullName evidence="3">Lipoprotein</fullName>
    </recommendedName>
</protein>
<evidence type="ECO:0008006" key="3">
    <source>
        <dbReference type="Google" id="ProtNLM"/>
    </source>
</evidence>
<sequence>MKIGLLCIMVFSLISCGSKEKQEIKELEKLEANSSVKLTDTLRINKDFTISYLKIDSLTYSNFKKQNKVAFTETKNASLSCGNSSPMWNSGIRLKNDTLGIELNFNKSWVENMPEPKEQVLTRITLDKAKAKFYNGIILGKSNTIEIKEKFGKPVSEGNYVLQYVFKSTSIMFVYNELGIVNYMVMSKAYQEPKPQFSLALN</sequence>
<dbReference type="Proteomes" id="UP000019275">
    <property type="component" value="Unassembled WGS sequence"/>
</dbReference>
<gene>
    <name evidence="1" type="ORF">KLA_07841</name>
</gene>
<dbReference type="PROSITE" id="PS51257">
    <property type="entry name" value="PROKAR_LIPOPROTEIN"/>
    <property type="match status" value="1"/>
</dbReference>
<keyword evidence="2" id="KW-1185">Reference proteome</keyword>